<feature type="region of interest" description="Disordered" evidence="1">
    <location>
        <begin position="1"/>
        <end position="50"/>
    </location>
</feature>
<feature type="compositionally biased region" description="Basic and acidic residues" evidence="1">
    <location>
        <begin position="41"/>
        <end position="50"/>
    </location>
</feature>
<reference evidence="2" key="1">
    <citation type="journal article" date="2021" name="Proc. Natl. Acad. Sci. U.S.A.">
        <title>A Catalog of Tens of Thousands of Viruses from Human Metagenomes Reveals Hidden Associations with Chronic Diseases.</title>
        <authorList>
            <person name="Tisza M.J."/>
            <person name="Buck C.B."/>
        </authorList>
    </citation>
    <scope>NUCLEOTIDE SEQUENCE</scope>
    <source>
        <strain evidence="2">CtwHj1</strain>
    </source>
</reference>
<evidence type="ECO:0000313" key="2">
    <source>
        <dbReference type="EMBL" id="DAF89933.1"/>
    </source>
</evidence>
<evidence type="ECO:0000256" key="1">
    <source>
        <dbReference type="SAM" id="MobiDB-lite"/>
    </source>
</evidence>
<organism evidence="2">
    <name type="scientific">Siphoviridae sp. ctwHj1</name>
    <dbReference type="NCBI Taxonomy" id="2825727"/>
    <lineage>
        <taxon>Viruses</taxon>
        <taxon>Duplodnaviria</taxon>
        <taxon>Heunggongvirae</taxon>
        <taxon>Uroviricota</taxon>
        <taxon>Caudoviricetes</taxon>
    </lineage>
</organism>
<protein>
    <submittedName>
        <fullName evidence="2">Uncharacterized protein</fullName>
    </submittedName>
</protein>
<feature type="compositionally biased region" description="Basic and acidic residues" evidence="1">
    <location>
        <begin position="1"/>
        <end position="10"/>
    </location>
</feature>
<dbReference type="EMBL" id="BK016018">
    <property type="protein sequence ID" value="DAF89933.1"/>
    <property type="molecule type" value="Genomic_DNA"/>
</dbReference>
<accession>A0A8S5U692</accession>
<proteinExistence type="predicted"/>
<sequence length="50" mass="5559">MTHCFHDERGRRTRRGNGPPKAETGRRTPAGRYGGAVGKPKSRERGPIGW</sequence>
<name>A0A8S5U692_9CAUD</name>